<accession>A0ABY7DAN7</accession>
<dbReference type="InterPro" id="IPR000436">
    <property type="entry name" value="Sushi_SCR_CCP_dom"/>
</dbReference>
<dbReference type="InterPro" id="IPR000152">
    <property type="entry name" value="EGF-type_Asp/Asn_hydroxyl_site"/>
</dbReference>
<keyword evidence="3" id="KW-0732">Signal</keyword>
<protein>
    <submittedName>
        <fullName evidence="6">SNED1-like protein</fullName>
    </submittedName>
</protein>
<dbReference type="Gene3D" id="2.10.25.10">
    <property type="entry name" value="Laminin"/>
    <property type="match status" value="1"/>
</dbReference>
<dbReference type="PROSITE" id="PS00010">
    <property type="entry name" value="ASX_HYDROXYL"/>
    <property type="match status" value="1"/>
</dbReference>
<evidence type="ECO:0000256" key="2">
    <source>
        <dbReference type="ARBA" id="ARBA00023157"/>
    </source>
</evidence>
<gene>
    <name evidence="6" type="ORF">MAR_007195</name>
</gene>
<name>A0ABY7DAN7_MYAAR</name>
<dbReference type="CDD" id="cd00033">
    <property type="entry name" value="CCP"/>
    <property type="match status" value="1"/>
</dbReference>
<dbReference type="SUPFAM" id="SSF57196">
    <property type="entry name" value="EGF/Laminin"/>
    <property type="match status" value="1"/>
</dbReference>
<feature type="chain" id="PRO_5045465647" evidence="3">
    <location>
        <begin position="26"/>
        <end position="432"/>
    </location>
</feature>
<keyword evidence="2" id="KW-1015">Disulfide bond</keyword>
<dbReference type="InterPro" id="IPR035976">
    <property type="entry name" value="Sushi/SCR/CCP_sf"/>
</dbReference>
<dbReference type="InterPro" id="IPR000742">
    <property type="entry name" value="EGF"/>
</dbReference>
<dbReference type="InterPro" id="IPR001881">
    <property type="entry name" value="EGF-like_Ca-bd_dom"/>
</dbReference>
<evidence type="ECO:0000313" key="7">
    <source>
        <dbReference type="Proteomes" id="UP001164746"/>
    </source>
</evidence>
<evidence type="ECO:0000313" key="6">
    <source>
        <dbReference type="EMBL" id="WAQ94724.1"/>
    </source>
</evidence>
<dbReference type="Gene3D" id="2.20.100.10">
    <property type="entry name" value="Thrombospondin type-1 (TSP1) repeat"/>
    <property type="match status" value="1"/>
</dbReference>
<dbReference type="EMBL" id="CP111012">
    <property type="protein sequence ID" value="WAQ94724.1"/>
    <property type="molecule type" value="Genomic_DNA"/>
</dbReference>
<evidence type="ECO:0000256" key="3">
    <source>
        <dbReference type="SAM" id="SignalP"/>
    </source>
</evidence>
<dbReference type="Gene3D" id="2.10.70.10">
    <property type="entry name" value="Complement Module, domain 1"/>
    <property type="match status" value="2"/>
</dbReference>
<dbReference type="PROSITE" id="PS01186">
    <property type="entry name" value="EGF_2"/>
    <property type="match status" value="1"/>
</dbReference>
<dbReference type="InterPro" id="IPR003410">
    <property type="entry name" value="HYR_dom"/>
</dbReference>
<feature type="domain" description="EGF-like" evidence="4">
    <location>
        <begin position="108"/>
        <end position="119"/>
    </location>
</feature>
<dbReference type="InterPro" id="IPR036383">
    <property type="entry name" value="TSP1_rpt_sf"/>
</dbReference>
<proteinExistence type="predicted"/>
<dbReference type="SUPFAM" id="SSF57535">
    <property type="entry name" value="Complement control module/SCR domain"/>
    <property type="match status" value="2"/>
</dbReference>
<evidence type="ECO:0000259" key="5">
    <source>
        <dbReference type="PROSITE" id="PS01186"/>
    </source>
</evidence>
<feature type="domain" description="EGF-like" evidence="4 5">
    <location>
        <begin position="206"/>
        <end position="217"/>
    </location>
</feature>
<dbReference type="Pfam" id="PF00090">
    <property type="entry name" value="TSP_1"/>
    <property type="match status" value="1"/>
</dbReference>
<dbReference type="SMART" id="SM00032">
    <property type="entry name" value="CCP"/>
    <property type="match status" value="2"/>
</dbReference>
<evidence type="ECO:0000256" key="1">
    <source>
        <dbReference type="ARBA" id="ARBA00022737"/>
    </source>
</evidence>
<keyword evidence="7" id="KW-1185">Reference proteome</keyword>
<reference evidence="6" key="1">
    <citation type="submission" date="2022-11" db="EMBL/GenBank/DDBJ databases">
        <title>Centuries of genome instability and evolution in soft-shell clam transmissible cancer (bioRxiv).</title>
        <authorList>
            <person name="Hart S.F.M."/>
            <person name="Yonemitsu M.A."/>
            <person name="Giersch R.M."/>
            <person name="Beal B.F."/>
            <person name="Arriagada G."/>
            <person name="Davis B.W."/>
            <person name="Ostrander E.A."/>
            <person name="Goff S.P."/>
            <person name="Metzger M.J."/>
        </authorList>
    </citation>
    <scope>NUCLEOTIDE SEQUENCE</scope>
    <source>
        <strain evidence="6">MELC-2E11</strain>
        <tissue evidence="6">Siphon/mantle</tissue>
    </source>
</reference>
<dbReference type="CDD" id="cd00054">
    <property type="entry name" value="EGF_CA"/>
    <property type="match status" value="1"/>
</dbReference>
<dbReference type="SUPFAM" id="SSF82895">
    <property type="entry name" value="TSP-1 type 1 repeat"/>
    <property type="match status" value="1"/>
</dbReference>
<feature type="signal peptide" evidence="3">
    <location>
        <begin position="1"/>
        <end position="25"/>
    </location>
</feature>
<dbReference type="InterPro" id="IPR000884">
    <property type="entry name" value="TSP1_rpt"/>
</dbReference>
<dbReference type="SMART" id="SM00181">
    <property type="entry name" value="EGF"/>
    <property type="match status" value="2"/>
</dbReference>
<dbReference type="Pfam" id="PF00084">
    <property type="entry name" value="Sushi"/>
    <property type="match status" value="2"/>
</dbReference>
<organism evidence="6 7">
    <name type="scientific">Mya arenaria</name>
    <name type="common">Soft-shell clam</name>
    <dbReference type="NCBI Taxonomy" id="6604"/>
    <lineage>
        <taxon>Eukaryota</taxon>
        <taxon>Metazoa</taxon>
        <taxon>Spiralia</taxon>
        <taxon>Lophotrochozoa</taxon>
        <taxon>Mollusca</taxon>
        <taxon>Bivalvia</taxon>
        <taxon>Autobranchia</taxon>
        <taxon>Heteroconchia</taxon>
        <taxon>Euheterodonta</taxon>
        <taxon>Imparidentia</taxon>
        <taxon>Neoheterodontei</taxon>
        <taxon>Myida</taxon>
        <taxon>Myoidea</taxon>
        <taxon>Myidae</taxon>
        <taxon>Mya</taxon>
    </lineage>
</organism>
<dbReference type="SMART" id="SM00209">
    <property type="entry name" value="TSP1"/>
    <property type="match status" value="1"/>
</dbReference>
<dbReference type="SMART" id="SM00179">
    <property type="entry name" value="EGF_CA"/>
    <property type="match status" value="1"/>
</dbReference>
<dbReference type="Proteomes" id="UP001164746">
    <property type="component" value="Chromosome 1"/>
</dbReference>
<dbReference type="PROSITE" id="PS00022">
    <property type="entry name" value="EGF_1"/>
    <property type="match status" value="2"/>
</dbReference>
<dbReference type="Pfam" id="PF02494">
    <property type="entry name" value="HYR"/>
    <property type="match status" value="1"/>
</dbReference>
<evidence type="ECO:0000259" key="4">
    <source>
        <dbReference type="PROSITE" id="PS00022"/>
    </source>
</evidence>
<keyword evidence="1" id="KW-0677">Repeat</keyword>
<dbReference type="Pfam" id="PF00008">
    <property type="entry name" value="EGF"/>
    <property type="match status" value="1"/>
</dbReference>
<sequence>MQNRNENIFLVSIFLLFCEINYCCADRAATWDACGCSWHDWKSWSSCTATCGGGKQERIRWVRFNDKPGCNGFEDCATNDSGWDNRICNANCENGGTIKTYGSTSAYCRCKTGTKGKCCEQIVTCGSPSTISHGTYTGTSFSYNRKITYHCNSDYNMTNPWRAVRTCSQWGYWTGSLPTCEYAVSCNSNPCKNGGICTNMLGTYRCSCSKGWTGRNCETDIQPPIYDHCPTNKAILVTTMTTNQTWTEPVFTDPHGFGIEISKNYQNSSFEFPWGKFAIQYIATKPSNGMTKECTFWITVTPHQCKPLQAPKHGAIACNGWKEQYARVCKFYCYSGYDLPPGFKPDTVINCGATGKWMPSNPFSECILMNLLPSARDVVRPTFNNCLAEKSSIAETYIRDLKRSQFNALCVDNLDFCNDRNVSITCTKAPVE</sequence>